<protein>
    <submittedName>
        <fullName evidence="3">Uncharacterized protein</fullName>
    </submittedName>
</protein>
<comment type="caution">
    <text evidence="3">The sequence shown here is derived from an EMBL/GenBank/DDBJ whole genome shotgun (WGS) entry which is preliminary data.</text>
</comment>
<keyword evidence="2" id="KW-1133">Transmembrane helix</keyword>
<proteinExistence type="predicted"/>
<keyword evidence="2" id="KW-0812">Transmembrane</keyword>
<feature type="transmembrane region" description="Helical" evidence="2">
    <location>
        <begin position="20"/>
        <end position="42"/>
    </location>
</feature>
<name>A0ABP7FJJ6_9ACTN</name>
<keyword evidence="2" id="KW-0472">Membrane</keyword>
<dbReference type="EMBL" id="BAABDD010000008">
    <property type="protein sequence ID" value="GAA3741557.1"/>
    <property type="molecule type" value="Genomic_DNA"/>
</dbReference>
<accession>A0ABP7FJJ6</accession>
<reference evidence="4" key="1">
    <citation type="journal article" date="2019" name="Int. J. Syst. Evol. Microbiol.">
        <title>The Global Catalogue of Microorganisms (GCM) 10K type strain sequencing project: providing services to taxonomists for standard genome sequencing and annotation.</title>
        <authorList>
            <consortium name="The Broad Institute Genomics Platform"/>
            <consortium name="The Broad Institute Genome Sequencing Center for Infectious Disease"/>
            <person name="Wu L."/>
            <person name="Ma J."/>
        </authorList>
    </citation>
    <scope>NUCLEOTIDE SEQUENCE [LARGE SCALE GENOMIC DNA]</scope>
    <source>
        <strain evidence="4">JCM 17137</strain>
    </source>
</reference>
<keyword evidence="1" id="KW-0175">Coiled coil</keyword>
<keyword evidence="4" id="KW-1185">Reference proteome</keyword>
<sequence length="248" mass="28107">MVDRGYANKATGGLKGWRALVSILVSGTLAAFVVFSIVFLIFRGVFSSLSDSDSNGHATPTWQPLDTLSKNELDLCGKTMKKLNIVTERLDSSGDYKDKEVGTGEQKRRIIRDDCQWKISSSSGEMIMHLDYQVDIPISNKSSGLKRAEDRYKKEKNEAETLFGSLEEKGHQESLGENIEYFYGYLENDDKKPAYVLVGRDRIGVFKMRLQQNEILIDGSRFEKSDFLVVARNVVPHIRTNLQRWIPS</sequence>
<evidence type="ECO:0000313" key="3">
    <source>
        <dbReference type="EMBL" id="GAA3741557.1"/>
    </source>
</evidence>
<dbReference type="Proteomes" id="UP001500908">
    <property type="component" value="Unassembled WGS sequence"/>
</dbReference>
<gene>
    <name evidence="3" type="ORF">GCM10022402_21700</name>
</gene>
<evidence type="ECO:0000256" key="2">
    <source>
        <dbReference type="SAM" id="Phobius"/>
    </source>
</evidence>
<evidence type="ECO:0000313" key="4">
    <source>
        <dbReference type="Proteomes" id="UP001500908"/>
    </source>
</evidence>
<organism evidence="3 4">
    <name type="scientific">Salinactinospora qingdaonensis</name>
    <dbReference type="NCBI Taxonomy" id="702744"/>
    <lineage>
        <taxon>Bacteria</taxon>
        <taxon>Bacillati</taxon>
        <taxon>Actinomycetota</taxon>
        <taxon>Actinomycetes</taxon>
        <taxon>Streptosporangiales</taxon>
        <taxon>Nocardiopsidaceae</taxon>
        <taxon>Salinactinospora</taxon>
    </lineage>
</organism>
<feature type="coiled-coil region" evidence="1">
    <location>
        <begin position="138"/>
        <end position="169"/>
    </location>
</feature>
<evidence type="ECO:0000256" key="1">
    <source>
        <dbReference type="SAM" id="Coils"/>
    </source>
</evidence>